<dbReference type="UniPathway" id="UPA00886"/>
<dbReference type="AlphaFoldDB" id="A0A0S3SID6"/>
<comment type="subcellular location">
    <subcellularLocation>
        <location evidence="1">Nucleus</location>
    </subcellularLocation>
</comment>
<keyword evidence="7" id="KW-0833">Ubl conjugation pathway</keyword>
<evidence type="ECO:0000256" key="8">
    <source>
        <dbReference type="ARBA" id="ARBA00022833"/>
    </source>
</evidence>
<dbReference type="EMBL" id="AP015040">
    <property type="protein sequence ID" value="BAT92607.1"/>
    <property type="molecule type" value="Genomic_DNA"/>
</dbReference>
<dbReference type="GO" id="GO:0005634">
    <property type="term" value="C:nucleus"/>
    <property type="evidence" value="ECO:0007669"/>
    <property type="project" value="UniProtKB-SubCell"/>
</dbReference>
<evidence type="ECO:0000256" key="4">
    <source>
        <dbReference type="ARBA" id="ARBA00022679"/>
    </source>
</evidence>
<dbReference type="OrthoDB" id="26899at2759"/>
<keyword evidence="12" id="KW-1185">Reference proteome</keyword>
<feature type="domain" description="SP-RING-type" evidence="10">
    <location>
        <begin position="10"/>
        <end position="38"/>
    </location>
</feature>
<keyword evidence="5" id="KW-0479">Metal-binding</keyword>
<accession>A0A0S3SID6</accession>
<dbReference type="GO" id="GO:0016925">
    <property type="term" value="P:protein sumoylation"/>
    <property type="evidence" value="ECO:0007669"/>
    <property type="project" value="UniProtKB-UniPathway"/>
</dbReference>
<dbReference type="PANTHER" id="PTHR21330">
    <property type="entry name" value="E3 SUMO-PROTEIN LIGASE NSE2"/>
    <property type="match status" value="1"/>
</dbReference>
<evidence type="ECO:0000256" key="3">
    <source>
        <dbReference type="ARBA" id="ARBA00008212"/>
    </source>
</evidence>
<comment type="pathway">
    <text evidence="2">Protein modification; protein sumoylation.</text>
</comment>
<dbReference type="InterPro" id="IPR004181">
    <property type="entry name" value="Znf_MIZ"/>
</dbReference>
<evidence type="ECO:0000256" key="2">
    <source>
        <dbReference type="ARBA" id="ARBA00004718"/>
    </source>
</evidence>
<sequence>MQINKKDIMECRHIYENKVIMQYLKSNQQRGRCPISGCPRILQADKLVQDPLLLIEIDEMRKMNKETEVEDYTMLEED</sequence>
<gene>
    <name evidence="11" type="primary">Vigan.07G137200</name>
    <name evidence="11" type="ORF">VIGAN_07137200</name>
</gene>
<dbReference type="Gene3D" id="3.30.40.10">
    <property type="entry name" value="Zinc/RING finger domain, C3HC4 (zinc finger)"/>
    <property type="match status" value="1"/>
</dbReference>
<evidence type="ECO:0000256" key="1">
    <source>
        <dbReference type="ARBA" id="ARBA00004123"/>
    </source>
</evidence>
<keyword evidence="8" id="KW-0862">Zinc</keyword>
<dbReference type="GO" id="GO:0000724">
    <property type="term" value="P:double-strand break repair via homologous recombination"/>
    <property type="evidence" value="ECO:0007669"/>
    <property type="project" value="InterPro"/>
</dbReference>
<organism evidence="11 12">
    <name type="scientific">Vigna angularis var. angularis</name>
    <dbReference type="NCBI Taxonomy" id="157739"/>
    <lineage>
        <taxon>Eukaryota</taxon>
        <taxon>Viridiplantae</taxon>
        <taxon>Streptophyta</taxon>
        <taxon>Embryophyta</taxon>
        <taxon>Tracheophyta</taxon>
        <taxon>Spermatophyta</taxon>
        <taxon>Magnoliopsida</taxon>
        <taxon>eudicotyledons</taxon>
        <taxon>Gunneridae</taxon>
        <taxon>Pentapetalae</taxon>
        <taxon>rosids</taxon>
        <taxon>fabids</taxon>
        <taxon>Fabales</taxon>
        <taxon>Fabaceae</taxon>
        <taxon>Papilionoideae</taxon>
        <taxon>50 kb inversion clade</taxon>
        <taxon>NPAAA clade</taxon>
        <taxon>indigoferoid/millettioid clade</taxon>
        <taxon>Phaseoleae</taxon>
        <taxon>Vigna</taxon>
    </lineage>
</organism>
<dbReference type="SUPFAM" id="SSF57850">
    <property type="entry name" value="RING/U-box"/>
    <property type="match status" value="1"/>
</dbReference>
<evidence type="ECO:0000256" key="7">
    <source>
        <dbReference type="ARBA" id="ARBA00022786"/>
    </source>
</evidence>
<evidence type="ECO:0000313" key="12">
    <source>
        <dbReference type="Proteomes" id="UP000291084"/>
    </source>
</evidence>
<reference evidence="11 12" key="1">
    <citation type="journal article" date="2015" name="Sci. Rep.">
        <title>The power of single molecule real-time sequencing technology in the de novo assembly of a eukaryotic genome.</title>
        <authorList>
            <person name="Sakai H."/>
            <person name="Naito K."/>
            <person name="Ogiso-Tanaka E."/>
            <person name="Takahashi Y."/>
            <person name="Iseki K."/>
            <person name="Muto C."/>
            <person name="Satou K."/>
            <person name="Teruya K."/>
            <person name="Shiroma A."/>
            <person name="Shimoji M."/>
            <person name="Hirano T."/>
            <person name="Itoh T."/>
            <person name="Kaga A."/>
            <person name="Tomooka N."/>
        </authorList>
    </citation>
    <scope>NUCLEOTIDE SEQUENCE [LARGE SCALE GENOMIC DNA]</scope>
    <source>
        <strain evidence="12">cv. Shumari</strain>
    </source>
</reference>
<evidence type="ECO:0000256" key="6">
    <source>
        <dbReference type="ARBA" id="ARBA00022771"/>
    </source>
</evidence>
<dbReference type="GO" id="GO:0061665">
    <property type="term" value="F:SUMO ligase activity"/>
    <property type="evidence" value="ECO:0007669"/>
    <property type="project" value="TreeGrafter"/>
</dbReference>
<dbReference type="GO" id="GO:0008270">
    <property type="term" value="F:zinc ion binding"/>
    <property type="evidence" value="ECO:0007669"/>
    <property type="project" value="UniProtKB-KW"/>
</dbReference>
<evidence type="ECO:0000259" key="10">
    <source>
        <dbReference type="Pfam" id="PF11789"/>
    </source>
</evidence>
<keyword evidence="9" id="KW-0539">Nucleus</keyword>
<protein>
    <recommendedName>
        <fullName evidence="10">SP-RING-type domain-containing protein</fullName>
    </recommendedName>
</protein>
<evidence type="ECO:0000256" key="9">
    <source>
        <dbReference type="ARBA" id="ARBA00023242"/>
    </source>
</evidence>
<evidence type="ECO:0000256" key="5">
    <source>
        <dbReference type="ARBA" id="ARBA00022723"/>
    </source>
</evidence>
<dbReference type="GO" id="GO:0030915">
    <property type="term" value="C:Smc5-Smc6 complex"/>
    <property type="evidence" value="ECO:0007669"/>
    <property type="project" value="InterPro"/>
</dbReference>
<dbReference type="PANTHER" id="PTHR21330:SF1">
    <property type="entry name" value="E3 SUMO-PROTEIN LIGASE NSE2"/>
    <property type="match status" value="1"/>
</dbReference>
<dbReference type="Pfam" id="PF11789">
    <property type="entry name" value="zf-Nse"/>
    <property type="match status" value="1"/>
</dbReference>
<dbReference type="InterPro" id="IPR026846">
    <property type="entry name" value="Nse2(Mms21)"/>
</dbReference>
<dbReference type="Proteomes" id="UP000291084">
    <property type="component" value="Chromosome 7"/>
</dbReference>
<name>A0A0S3SID6_PHAAN</name>
<keyword evidence="6" id="KW-0863">Zinc-finger</keyword>
<dbReference type="InterPro" id="IPR013083">
    <property type="entry name" value="Znf_RING/FYVE/PHD"/>
</dbReference>
<proteinExistence type="inferred from homology"/>
<keyword evidence="4" id="KW-0808">Transferase</keyword>
<evidence type="ECO:0000313" key="11">
    <source>
        <dbReference type="EMBL" id="BAT92607.1"/>
    </source>
</evidence>
<comment type="similarity">
    <text evidence="3">Belongs to the NSE2 family.</text>
</comment>